<dbReference type="Pfam" id="PF02988">
    <property type="entry name" value="PLA2_inh"/>
    <property type="match status" value="1"/>
</dbReference>
<dbReference type="Pfam" id="PF00021">
    <property type="entry name" value="UPAR_LY6"/>
    <property type="match status" value="1"/>
</dbReference>
<dbReference type="AlphaFoldDB" id="A0A4D9DNE6"/>
<name>A0A4D9DNE6_9SAUR</name>
<evidence type="ECO:0000313" key="9">
    <source>
        <dbReference type="Proteomes" id="UP000297703"/>
    </source>
</evidence>
<comment type="subcellular location">
    <subcellularLocation>
        <location evidence="1">Secreted</location>
    </subcellularLocation>
</comment>
<dbReference type="SUPFAM" id="SSF57302">
    <property type="entry name" value="Snake toxin-like"/>
    <property type="match status" value="2"/>
</dbReference>
<dbReference type="Proteomes" id="UP000297703">
    <property type="component" value="Unassembled WGS sequence"/>
</dbReference>
<dbReference type="PANTHER" id="PTHR20914:SF30">
    <property type="entry name" value="LY6_PLAUR DOMAIN CONTAINING 9"/>
    <property type="match status" value="1"/>
</dbReference>
<keyword evidence="3" id="KW-0964">Secreted</keyword>
<evidence type="ECO:0000256" key="4">
    <source>
        <dbReference type="ARBA" id="ARBA00023157"/>
    </source>
</evidence>
<gene>
    <name evidence="8" type="ORF">DR999_PMT19431</name>
</gene>
<feature type="region of interest" description="Disordered" evidence="5">
    <location>
        <begin position="242"/>
        <end position="307"/>
    </location>
</feature>
<dbReference type="STRING" id="55544.A0A4D9DNE6"/>
<accession>A0A4D9DNE6</accession>
<evidence type="ECO:0000256" key="3">
    <source>
        <dbReference type="ARBA" id="ARBA00022525"/>
    </source>
</evidence>
<dbReference type="CDD" id="cd23572">
    <property type="entry name" value="TFP_LU_ECD_PINLYP_rpt2"/>
    <property type="match status" value="1"/>
</dbReference>
<evidence type="ECO:0000256" key="1">
    <source>
        <dbReference type="ARBA" id="ARBA00004613"/>
    </source>
</evidence>
<dbReference type="GO" id="GO:0005576">
    <property type="term" value="C:extracellular region"/>
    <property type="evidence" value="ECO:0007669"/>
    <property type="project" value="UniProtKB-SubCell"/>
</dbReference>
<reference evidence="8 9" key="2">
    <citation type="submission" date="2019-04" db="EMBL/GenBank/DDBJ databases">
        <title>The genome sequence of big-headed turtle.</title>
        <authorList>
            <person name="Gong S."/>
        </authorList>
    </citation>
    <scope>NUCLEOTIDE SEQUENCE [LARGE SCALE GENOMIC DNA]</scope>
    <source>
        <strain evidence="8">DO16091913</strain>
        <tissue evidence="8">Muscle</tissue>
    </source>
</reference>
<keyword evidence="4" id="KW-1015">Disulfide bond</keyword>
<comment type="caution">
    <text evidence="8">The sequence shown here is derived from an EMBL/GenBank/DDBJ whole genome shotgun (WGS) entry which is preliminary data.</text>
</comment>
<dbReference type="InterPro" id="IPR004126">
    <property type="entry name" value="PLipase_A2_inh_N"/>
</dbReference>
<dbReference type="PANTHER" id="PTHR20914">
    <property type="entry name" value="LY6/PLAUR DOMAIN-CONTAINING PROTEIN 8"/>
    <property type="match status" value="1"/>
</dbReference>
<keyword evidence="9" id="KW-1185">Reference proteome</keyword>
<dbReference type="GO" id="GO:0030154">
    <property type="term" value="P:cell differentiation"/>
    <property type="evidence" value="ECO:0007669"/>
    <property type="project" value="UniProtKB-ARBA"/>
</dbReference>
<evidence type="ECO:0000259" key="7">
    <source>
        <dbReference type="Pfam" id="PF02988"/>
    </source>
</evidence>
<feature type="domain" description="UPAR/Ly6" evidence="6">
    <location>
        <begin position="168"/>
        <end position="245"/>
    </location>
</feature>
<protein>
    <submittedName>
        <fullName evidence="8">A.superbus venom factor 1-like</fullName>
    </submittedName>
</protein>
<proteinExistence type="inferred from homology"/>
<organism evidence="8 9">
    <name type="scientific">Platysternon megacephalum</name>
    <name type="common">big-headed turtle</name>
    <dbReference type="NCBI Taxonomy" id="55544"/>
    <lineage>
        <taxon>Eukaryota</taxon>
        <taxon>Metazoa</taxon>
        <taxon>Chordata</taxon>
        <taxon>Craniata</taxon>
        <taxon>Vertebrata</taxon>
        <taxon>Euteleostomi</taxon>
        <taxon>Archelosauria</taxon>
        <taxon>Testudinata</taxon>
        <taxon>Testudines</taxon>
        <taxon>Cryptodira</taxon>
        <taxon>Durocryptodira</taxon>
        <taxon>Testudinoidea</taxon>
        <taxon>Platysternidae</taxon>
        <taxon>Platysternon</taxon>
    </lineage>
</organism>
<dbReference type="InterPro" id="IPR045860">
    <property type="entry name" value="Snake_toxin-like_sf"/>
</dbReference>
<dbReference type="EMBL" id="QXTE01000379">
    <property type="protein sequence ID" value="TFJ98654.1"/>
    <property type="molecule type" value="Genomic_DNA"/>
</dbReference>
<evidence type="ECO:0000256" key="2">
    <source>
        <dbReference type="ARBA" id="ARBA00006570"/>
    </source>
</evidence>
<evidence type="ECO:0000256" key="5">
    <source>
        <dbReference type="SAM" id="MobiDB-lite"/>
    </source>
</evidence>
<evidence type="ECO:0000313" key="8">
    <source>
        <dbReference type="EMBL" id="TFJ98654.1"/>
    </source>
</evidence>
<reference evidence="8 9" key="1">
    <citation type="submission" date="2019-04" db="EMBL/GenBank/DDBJ databases">
        <title>Draft genome of the big-headed turtle Platysternon megacephalum.</title>
        <authorList>
            <person name="Gong S."/>
        </authorList>
    </citation>
    <scope>NUCLEOTIDE SEQUENCE [LARGE SCALE GENOMIC DNA]</scope>
    <source>
        <strain evidence="8">DO16091913</strain>
        <tissue evidence="8">Muscle</tissue>
    </source>
</reference>
<sequence>MSAARAGSQYWYYFGYRWNSSSDFPSAPACINPLDGEFAASETPAPIHALPITMKAPLFLSILFALLGLGACLQCEVCSEFGRNCRGSMETCSSGDDSCAITVFQTLIVGIHTQVVTKSCMASSECRASPVVARFGEGMAIRKSTTCCVWDACSTASVTMPPANTTPNGRRCPACSSVFNFPCSEETFDCTGSETHCIALAGSIAMGSYPLQATLKGCATESACTQLKRDSRTFGDNLKITTATCRPAPGRSEPTKGPALGASGTAKGPAPSVTSPIKRPPLSASGTAKGPAPSAASQTRGPAPFAAGTTPGLSELLLPVFTGLFLVKLLS</sequence>
<dbReference type="OrthoDB" id="9907178at2759"/>
<dbReference type="InterPro" id="IPR016054">
    <property type="entry name" value="LY6_UPA_recep-like"/>
</dbReference>
<dbReference type="InterPro" id="IPR050918">
    <property type="entry name" value="CNF-like_PLA2_Inhibitor"/>
</dbReference>
<dbReference type="Gene3D" id="2.10.60.10">
    <property type="entry name" value="CD59"/>
    <property type="match status" value="2"/>
</dbReference>
<evidence type="ECO:0000259" key="6">
    <source>
        <dbReference type="Pfam" id="PF00021"/>
    </source>
</evidence>
<comment type="similarity">
    <text evidence="2">Belongs to the CNF-like-inhibitor family.</text>
</comment>
<dbReference type="CDD" id="cd23588">
    <property type="entry name" value="TFP_LU_ECD_PLIG"/>
    <property type="match status" value="1"/>
</dbReference>
<dbReference type="GO" id="GO:0004859">
    <property type="term" value="F:phospholipase inhibitor activity"/>
    <property type="evidence" value="ECO:0007669"/>
    <property type="project" value="InterPro"/>
</dbReference>
<feature type="domain" description="Phospholipase A2 inhibitor N-terminal" evidence="7">
    <location>
        <begin position="74"/>
        <end position="155"/>
    </location>
</feature>